<evidence type="ECO:0000313" key="1">
    <source>
        <dbReference type="EMBL" id="TDE95993.1"/>
    </source>
</evidence>
<dbReference type="RefSeq" id="WP_133106923.1">
    <property type="nucleotide sequence ID" value="NZ_SMNA01000003.1"/>
</dbReference>
<proteinExistence type="predicted"/>
<protein>
    <submittedName>
        <fullName evidence="1">Uncharacterized protein</fullName>
    </submittedName>
</protein>
<dbReference type="Proteomes" id="UP000504882">
    <property type="component" value="Unassembled WGS sequence"/>
</dbReference>
<accession>A0ABY2E5X6</accession>
<dbReference type="EMBL" id="SMNA01000003">
    <property type="protein sequence ID" value="TDE95993.1"/>
    <property type="molecule type" value="Genomic_DNA"/>
</dbReference>
<gene>
    <name evidence="1" type="ORF">EXU48_07040</name>
</gene>
<keyword evidence="2" id="KW-1185">Reference proteome</keyword>
<evidence type="ECO:0000313" key="2">
    <source>
        <dbReference type="Proteomes" id="UP000504882"/>
    </source>
</evidence>
<sequence>MRTALVQALPELDRNTAVAVLDSALNRKLIDADGLASIRARLRGRRGASRPEAWWALVDGRAESPLETHARLDCHDNGLPPDELQLEVRAEDGRFLGRGDLAWRGPDGTWVIAEVDGVDSHSEAPALYRDRDRQNDLVINSDVTLLRFAARDVYRSGVIPARIRAAMSALRSNVRSRGASARSAA</sequence>
<reference evidence="1 2" key="1">
    <citation type="submission" date="2019-03" db="EMBL/GenBank/DDBJ databases">
        <title>Genomic features of bacteria from cold environments.</title>
        <authorList>
            <person name="Shen L."/>
        </authorList>
    </citation>
    <scope>NUCLEOTIDE SEQUENCE [LARGE SCALE GENOMIC DNA]</scope>
    <source>
        <strain evidence="2">T3246-1</strain>
    </source>
</reference>
<name>A0ABY2E5X6_9MICO</name>
<organism evidence="1 2">
    <name type="scientific">Occultella glacieicola</name>
    <dbReference type="NCBI Taxonomy" id="2518684"/>
    <lineage>
        <taxon>Bacteria</taxon>
        <taxon>Bacillati</taxon>
        <taxon>Actinomycetota</taxon>
        <taxon>Actinomycetes</taxon>
        <taxon>Micrococcales</taxon>
        <taxon>Ruaniaceae</taxon>
        <taxon>Occultella</taxon>
    </lineage>
</organism>
<comment type="caution">
    <text evidence="1">The sequence shown here is derived from an EMBL/GenBank/DDBJ whole genome shotgun (WGS) entry which is preliminary data.</text>
</comment>